<protein>
    <submittedName>
        <fullName evidence="5">Peptidase dimerization domain protein</fullName>
    </submittedName>
</protein>
<feature type="domain" description="Peptidase M20 dimerisation" evidence="4">
    <location>
        <begin position="191"/>
        <end position="351"/>
    </location>
</feature>
<dbReference type="FunFam" id="3.30.70.360:FF:000016">
    <property type="entry name" value="Peptidase family M20/M25/M40"/>
    <property type="match status" value="1"/>
</dbReference>
<dbReference type="CDD" id="cd05680">
    <property type="entry name" value="M20_dipept_like"/>
    <property type="match status" value="1"/>
</dbReference>
<dbReference type="GeneID" id="93364961"/>
<dbReference type="Pfam" id="PF01546">
    <property type="entry name" value="Peptidase_M20"/>
    <property type="match status" value="1"/>
</dbReference>
<evidence type="ECO:0000259" key="4">
    <source>
        <dbReference type="Pfam" id="PF07687"/>
    </source>
</evidence>
<dbReference type="NCBIfam" id="NF006579">
    <property type="entry name" value="PRK09104.1"/>
    <property type="match status" value="1"/>
</dbReference>
<dbReference type="NCBIfam" id="NF006053">
    <property type="entry name" value="PRK08201.1"/>
    <property type="match status" value="1"/>
</dbReference>
<sequence>MTVKEYIAAHEEEFLQDLFALLRIPSISSQSEHKPDMVRTAEHWRDYLLASGMQRAEVYPTPGNPVVFAERIIDPSAKTILIYGHYDVMPVEPLELWKSEPFEPVIRDGHIWGRGADDDKGQTMIQVAGLRTALALDLVRCNVKIIFEGEEEIGSTHLEAFCQEHKEMLRADVILVSDTSMVGRNTPSLTTGLRGLAYWEIEVTGPNRDLHSGHFGGAVANPINELSKIIAQMVDEKGRITIPHFYDDVVPLSKEERDMIAQVPFSQEAYCKAIDVDAVFGEEGYSTLERNSCRPSFDVCGIWGGYTGEGAKTVLPSKAYAKVSTRLVANQDHDKISKLFVDYVKQIAPPYVRVKVTPMHGGEAYLCPIDLPAYKAAEEACAVAFGQRPLAVRRGGSIPIIATFEKVLGIKSVLMGFGLESNAIHSPNENFPLDIFRIGIEAVAEFYKLYR</sequence>
<keyword evidence="3" id="KW-0378">Hydrolase</keyword>
<dbReference type="Pfam" id="PF07687">
    <property type="entry name" value="M20_dimer"/>
    <property type="match status" value="1"/>
</dbReference>
<dbReference type="InterPro" id="IPR051458">
    <property type="entry name" value="Cyt/Met_Dipeptidase"/>
</dbReference>
<dbReference type="EMBL" id="ACNN01000007">
    <property type="protein sequence ID" value="EEN83438.1"/>
    <property type="molecule type" value="Genomic_DNA"/>
</dbReference>
<reference evidence="5 6" key="1">
    <citation type="submission" date="2009-04" db="EMBL/GenBank/DDBJ databases">
        <authorList>
            <person name="Sebastian Y."/>
            <person name="Madupu R."/>
            <person name="Durkin A.S."/>
            <person name="Torralba M."/>
            <person name="Methe B."/>
            <person name="Sutton G.G."/>
            <person name="Strausberg R.L."/>
            <person name="Nelson K.E."/>
        </authorList>
    </citation>
    <scope>NUCLEOTIDE SEQUENCE [LARGE SCALE GENOMIC DNA]</scope>
    <source>
        <strain evidence="6">ATCC 35406 / BCRC 14492 / JCM 8526 / NCTC 13058 / HG 370</strain>
    </source>
</reference>
<dbReference type="STRING" id="553175.POREN0001_0579"/>
<dbReference type="Proteomes" id="UP000004295">
    <property type="component" value="Unassembled WGS sequence"/>
</dbReference>
<comment type="caution">
    <text evidence="5">The sequence shown here is derived from an EMBL/GenBank/DDBJ whole genome shotgun (WGS) entry which is preliminary data.</text>
</comment>
<dbReference type="Gene3D" id="3.30.70.360">
    <property type="match status" value="1"/>
</dbReference>
<dbReference type="GO" id="GO:0008233">
    <property type="term" value="F:peptidase activity"/>
    <property type="evidence" value="ECO:0007669"/>
    <property type="project" value="UniProtKB-KW"/>
</dbReference>
<dbReference type="AlphaFoldDB" id="C3J8R0"/>
<dbReference type="GO" id="GO:0046872">
    <property type="term" value="F:metal ion binding"/>
    <property type="evidence" value="ECO:0007669"/>
    <property type="project" value="UniProtKB-KW"/>
</dbReference>
<evidence type="ECO:0000256" key="2">
    <source>
        <dbReference type="ARBA" id="ARBA00022723"/>
    </source>
</evidence>
<dbReference type="GO" id="GO:0006508">
    <property type="term" value="P:proteolysis"/>
    <property type="evidence" value="ECO:0007669"/>
    <property type="project" value="UniProtKB-KW"/>
</dbReference>
<dbReference type="InterPro" id="IPR011650">
    <property type="entry name" value="Peptidase_M20_dimer"/>
</dbReference>
<proteinExistence type="predicted"/>
<evidence type="ECO:0000256" key="1">
    <source>
        <dbReference type="ARBA" id="ARBA00022670"/>
    </source>
</evidence>
<name>C3J8R0_POREA</name>
<dbReference type="RefSeq" id="WP_004332525.1">
    <property type="nucleotide sequence ID" value="NZ_ACNN01000007.1"/>
</dbReference>
<dbReference type="InterPro" id="IPR002933">
    <property type="entry name" value="Peptidase_M20"/>
</dbReference>
<keyword evidence="1" id="KW-0645">Protease</keyword>
<keyword evidence="6" id="KW-1185">Reference proteome</keyword>
<organism evidence="5 6">
    <name type="scientific">Porphyromonas endodontalis (strain ATCC 35406 / DSM 24491 / JCM 8526 / CCUG 16442 / BCRC 14492 / NCTC 13058 / HG 370)</name>
    <name type="common">Bacteroides endodontalis</name>
    <dbReference type="NCBI Taxonomy" id="553175"/>
    <lineage>
        <taxon>Bacteria</taxon>
        <taxon>Pseudomonadati</taxon>
        <taxon>Bacteroidota</taxon>
        <taxon>Bacteroidia</taxon>
        <taxon>Bacteroidales</taxon>
        <taxon>Porphyromonadaceae</taxon>
        <taxon>Porphyromonas</taxon>
    </lineage>
</organism>
<dbReference type="SUPFAM" id="SSF53187">
    <property type="entry name" value="Zn-dependent exopeptidases"/>
    <property type="match status" value="1"/>
</dbReference>
<dbReference type="PANTHER" id="PTHR43270">
    <property type="entry name" value="BETA-ALA-HIS DIPEPTIDASE"/>
    <property type="match status" value="1"/>
</dbReference>
<evidence type="ECO:0000256" key="3">
    <source>
        <dbReference type="ARBA" id="ARBA00022801"/>
    </source>
</evidence>
<accession>C3J8R0</accession>
<dbReference type="PANTHER" id="PTHR43270:SF12">
    <property type="entry name" value="SUCCINYL-DIAMINOPIMELATE DESUCCINYLASE"/>
    <property type="match status" value="1"/>
</dbReference>
<keyword evidence="2" id="KW-0479">Metal-binding</keyword>
<evidence type="ECO:0000313" key="6">
    <source>
        <dbReference type="Proteomes" id="UP000004295"/>
    </source>
</evidence>
<gene>
    <name evidence="5" type="ORF">POREN0001_0579</name>
</gene>
<evidence type="ECO:0000313" key="5">
    <source>
        <dbReference type="EMBL" id="EEN83438.1"/>
    </source>
</evidence>
<dbReference type="eggNOG" id="COG0624">
    <property type="taxonomic scope" value="Bacteria"/>
</dbReference>
<dbReference type="Gene3D" id="3.40.630.10">
    <property type="entry name" value="Zn peptidases"/>
    <property type="match status" value="1"/>
</dbReference>